<dbReference type="Pfam" id="PF01628">
    <property type="entry name" value="HrcA"/>
    <property type="match status" value="1"/>
</dbReference>
<dbReference type="InterPro" id="IPR021153">
    <property type="entry name" value="HrcA_C"/>
</dbReference>
<comment type="similarity">
    <text evidence="5">Belongs to the HrcA family.</text>
</comment>
<dbReference type="GO" id="GO:0045892">
    <property type="term" value="P:negative regulation of DNA-templated transcription"/>
    <property type="evidence" value="ECO:0007669"/>
    <property type="project" value="UniProtKB-UniRule"/>
</dbReference>
<dbReference type="EMBL" id="PFAF01000068">
    <property type="protein sequence ID" value="PIR98724.1"/>
    <property type="molecule type" value="Genomic_DNA"/>
</dbReference>
<dbReference type="Gene3D" id="3.30.450.40">
    <property type="match status" value="1"/>
</dbReference>
<keyword evidence="1 5" id="KW-0678">Repressor</keyword>
<name>A0A2H0VHZ1_9BACT</name>
<dbReference type="AlphaFoldDB" id="A0A2H0VHZ1"/>
<sequence length="248" mass="27811">MIVLSMKPLSPRQIQIIKAVVEEYTSTGEPIGSDTLDKKFNLGVSPATIRNEMVRLEDLGYLKQPHTSAGRIPTPIALKLYVSELMHEEDLSVIEEVAVKERIWDHRKQLDTLLQESTRVLSDKTSNISFATSSDGCVYSAGYANLLSLPEFFDIDVTRQVLSMIESYKQMEGIFARTHDVQPFHIILGDEFGNEYLYPCAMAYLDYSAGGLTGHIGVIGPARLNYPYVIPMLRHMSSLMDEISASWS</sequence>
<evidence type="ECO:0000313" key="8">
    <source>
        <dbReference type="Proteomes" id="UP000230796"/>
    </source>
</evidence>
<keyword evidence="4 5" id="KW-0804">Transcription</keyword>
<evidence type="ECO:0000259" key="6">
    <source>
        <dbReference type="Pfam" id="PF01628"/>
    </source>
</evidence>
<dbReference type="Proteomes" id="UP000230796">
    <property type="component" value="Unassembled WGS sequence"/>
</dbReference>
<feature type="domain" description="Heat-inducible transcription repressor HrcA C-terminal" evidence="6">
    <location>
        <begin position="81"/>
        <end position="230"/>
    </location>
</feature>
<protein>
    <recommendedName>
        <fullName evidence="5">Heat-inducible transcription repressor HrcA</fullName>
    </recommendedName>
</protein>
<evidence type="ECO:0000256" key="4">
    <source>
        <dbReference type="ARBA" id="ARBA00023163"/>
    </source>
</evidence>
<evidence type="ECO:0000256" key="3">
    <source>
        <dbReference type="ARBA" id="ARBA00023016"/>
    </source>
</evidence>
<dbReference type="SUPFAM" id="SSF55781">
    <property type="entry name" value="GAF domain-like"/>
    <property type="match status" value="1"/>
</dbReference>
<evidence type="ECO:0000256" key="5">
    <source>
        <dbReference type="HAMAP-Rule" id="MF_00081"/>
    </source>
</evidence>
<evidence type="ECO:0000256" key="1">
    <source>
        <dbReference type="ARBA" id="ARBA00022491"/>
    </source>
</evidence>
<dbReference type="InterPro" id="IPR036390">
    <property type="entry name" value="WH_DNA-bd_sf"/>
</dbReference>
<dbReference type="SUPFAM" id="SSF46785">
    <property type="entry name" value="Winged helix' DNA-binding domain"/>
    <property type="match status" value="1"/>
</dbReference>
<accession>A0A2H0VHZ1</accession>
<gene>
    <name evidence="5" type="primary">hrcA</name>
    <name evidence="7" type="ORF">COT87_03165</name>
</gene>
<dbReference type="PANTHER" id="PTHR34824:SF1">
    <property type="entry name" value="HEAT-INDUCIBLE TRANSCRIPTION REPRESSOR HRCA"/>
    <property type="match status" value="1"/>
</dbReference>
<keyword evidence="2 5" id="KW-0805">Transcription regulation</keyword>
<reference evidence="8" key="1">
    <citation type="submission" date="2017-09" db="EMBL/GenBank/DDBJ databases">
        <title>Depth-based differentiation of microbial function through sediment-hosted aquifers and enrichment of novel symbionts in the deep terrestrial subsurface.</title>
        <authorList>
            <person name="Probst A.J."/>
            <person name="Ladd B."/>
            <person name="Jarett J.K."/>
            <person name="Geller-Mcgrath D.E."/>
            <person name="Sieber C.M.K."/>
            <person name="Emerson J.B."/>
            <person name="Anantharaman K."/>
            <person name="Thomas B.C."/>
            <person name="Malmstrom R."/>
            <person name="Stieglmeier M."/>
            <person name="Klingl A."/>
            <person name="Woyke T."/>
            <person name="Ryan C.M."/>
            <person name="Banfield J.F."/>
        </authorList>
    </citation>
    <scope>NUCLEOTIDE SEQUENCE [LARGE SCALE GENOMIC DNA]</scope>
</reference>
<dbReference type="InterPro" id="IPR036388">
    <property type="entry name" value="WH-like_DNA-bd_sf"/>
</dbReference>
<dbReference type="PANTHER" id="PTHR34824">
    <property type="entry name" value="HEAT-INDUCIBLE TRANSCRIPTION REPRESSOR HRCA"/>
    <property type="match status" value="1"/>
</dbReference>
<dbReference type="InterPro" id="IPR002571">
    <property type="entry name" value="HrcA"/>
</dbReference>
<proteinExistence type="inferred from homology"/>
<dbReference type="Gene3D" id="1.10.10.10">
    <property type="entry name" value="Winged helix-like DNA-binding domain superfamily/Winged helix DNA-binding domain"/>
    <property type="match status" value="1"/>
</dbReference>
<keyword evidence="3 5" id="KW-0346">Stress response</keyword>
<dbReference type="GO" id="GO:0003677">
    <property type="term" value="F:DNA binding"/>
    <property type="evidence" value="ECO:0007669"/>
    <property type="project" value="InterPro"/>
</dbReference>
<dbReference type="InterPro" id="IPR029016">
    <property type="entry name" value="GAF-like_dom_sf"/>
</dbReference>
<evidence type="ECO:0000313" key="7">
    <source>
        <dbReference type="EMBL" id="PIR98724.1"/>
    </source>
</evidence>
<evidence type="ECO:0000256" key="2">
    <source>
        <dbReference type="ARBA" id="ARBA00023015"/>
    </source>
</evidence>
<organism evidence="7 8">
    <name type="scientific">Candidatus Collierbacteria bacterium CG10_big_fil_rev_8_21_14_0_10_44_9</name>
    <dbReference type="NCBI Taxonomy" id="1974535"/>
    <lineage>
        <taxon>Bacteria</taxon>
        <taxon>Candidatus Collieribacteriota</taxon>
    </lineage>
</organism>
<comment type="caution">
    <text evidence="7">The sequence shown here is derived from an EMBL/GenBank/DDBJ whole genome shotgun (WGS) entry which is preliminary data.</text>
</comment>
<dbReference type="HAMAP" id="MF_00081">
    <property type="entry name" value="HrcA"/>
    <property type="match status" value="1"/>
</dbReference>
<comment type="function">
    <text evidence="5">Negative regulator of class I heat shock genes (grpE-dnaK-dnaJ and groELS operons). Prevents heat-shock induction of these operons.</text>
</comment>